<comment type="caution">
    <text evidence="1">The sequence shown here is derived from an EMBL/GenBank/DDBJ whole genome shotgun (WGS) entry which is preliminary data.</text>
</comment>
<sequence>MSQSHQLLGTGLYPLSKAARLVGEDVRTVRRWLKGYSWKHPDGRRSSEPLWSLQYAEDDDLANELVLGFKDLLELRTVARFVQCGVSLRVVRETVNIARQYLGDYPLHSRRFVTDGRKIFLEAVERAGEEARMLDVRDRQFAIESVIRPSLIEGIEYGANAQALRWYPEPKRKLIVLDPALQFGEPIIADAGVPTDTLSAAFKAEQGDAQRVARLYRVTSQAVRAAVAFEQKLAA</sequence>
<protein>
    <submittedName>
        <fullName evidence="1">DUF433 domain-containing protein</fullName>
    </submittedName>
</protein>
<accession>A0A3R8T480</accession>
<dbReference type="EMBL" id="RSED01000010">
    <property type="protein sequence ID" value="RRS03651.1"/>
    <property type="molecule type" value="Genomic_DNA"/>
</dbReference>
<dbReference type="OrthoDB" id="940717at2"/>
<name>A0A3R8T480_9BURK</name>
<dbReference type="Proteomes" id="UP000269265">
    <property type="component" value="Unassembled WGS sequence"/>
</dbReference>
<dbReference type="RefSeq" id="WP_125243857.1">
    <property type="nucleotide sequence ID" value="NZ_RSED01000010.1"/>
</dbReference>
<keyword evidence="2" id="KW-1185">Reference proteome</keyword>
<evidence type="ECO:0000313" key="1">
    <source>
        <dbReference type="EMBL" id="RRS03651.1"/>
    </source>
</evidence>
<evidence type="ECO:0000313" key="2">
    <source>
        <dbReference type="Proteomes" id="UP000269265"/>
    </source>
</evidence>
<reference evidence="1 2" key="1">
    <citation type="submission" date="2018-12" db="EMBL/GenBank/DDBJ databases">
        <title>The whole draft genome of Aquabacterium sp. SJQ9.</title>
        <authorList>
            <person name="Sun L."/>
            <person name="Gao X."/>
            <person name="Chen W."/>
            <person name="Huang K."/>
        </authorList>
    </citation>
    <scope>NUCLEOTIDE SEQUENCE [LARGE SCALE GENOMIC DNA]</scope>
    <source>
        <strain evidence="1 2">SJQ9</strain>
    </source>
</reference>
<dbReference type="AlphaFoldDB" id="A0A3R8T480"/>
<proteinExistence type="predicted"/>
<gene>
    <name evidence="1" type="ORF">EIP75_13725</name>
</gene>
<organism evidence="1 2">
    <name type="scientific">Aquabacterium soli</name>
    <dbReference type="NCBI Taxonomy" id="2493092"/>
    <lineage>
        <taxon>Bacteria</taxon>
        <taxon>Pseudomonadati</taxon>
        <taxon>Pseudomonadota</taxon>
        <taxon>Betaproteobacteria</taxon>
        <taxon>Burkholderiales</taxon>
        <taxon>Aquabacterium</taxon>
    </lineage>
</organism>